<proteinExistence type="predicted"/>
<accession>A0A2Z6ZZA1</accession>
<name>A0A2Z6ZZA1_9LAMI</name>
<dbReference type="AlphaFoldDB" id="A0A2Z6ZZA1"/>
<reference evidence="1 2" key="1">
    <citation type="journal article" date="2015" name="Proc. Natl. Acad. Sci. U.S.A.">
        <title>The resurrection genome of Boea hygrometrica: A blueprint for survival of dehydration.</title>
        <authorList>
            <person name="Xiao L."/>
            <person name="Yang G."/>
            <person name="Zhang L."/>
            <person name="Yang X."/>
            <person name="Zhao S."/>
            <person name="Ji Z."/>
            <person name="Zhou Q."/>
            <person name="Hu M."/>
            <person name="Wang Y."/>
            <person name="Chen M."/>
            <person name="Xu Y."/>
            <person name="Jin H."/>
            <person name="Xiao X."/>
            <person name="Hu G."/>
            <person name="Bao F."/>
            <person name="Hu Y."/>
            <person name="Wan P."/>
            <person name="Li L."/>
            <person name="Deng X."/>
            <person name="Kuang T."/>
            <person name="Xiang C."/>
            <person name="Zhu J.K."/>
            <person name="Oliver M.J."/>
            <person name="He Y."/>
        </authorList>
    </citation>
    <scope>NUCLEOTIDE SEQUENCE [LARGE SCALE GENOMIC DNA]</scope>
    <source>
        <strain evidence="2">cv. XS01</strain>
    </source>
</reference>
<protein>
    <submittedName>
        <fullName evidence="1">Uncharacterized protein</fullName>
    </submittedName>
</protein>
<evidence type="ECO:0000313" key="1">
    <source>
        <dbReference type="EMBL" id="KZT76143.1"/>
    </source>
</evidence>
<organism evidence="1 2">
    <name type="scientific">Dorcoceras hygrometricum</name>
    <dbReference type="NCBI Taxonomy" id="472368"/>
    <lineage>
        <taxon>Eukaryota</taxon>
        <taxon>Viridiplantae</taxon>
        <taxon>Streptophyta</taxon>
        <taxon>Embryophyta</taxon>
        <taxon>Tracheophyta</taxon>
        <taxon>Spermatophyta</taxon>
        <taxon>Magnoliopsida</taxon>
        <taxon>eudicotyledons</taxon>
        <taxon>Gunneridae</taxon>
        <taxon>Pentapetalae</taxon>
        <taxon>asterids</taxon>
        <taxon>lamiids</taxon>
        <taxon>Lamiales</taxon>
        <taxon>Gesneriaceae</taxon>
        <taxon>Didymocarpoideae</taxon>
        <taxon>Trichosporeae</taxon>
        <taxon>Loxocarpinae</taxon>
        <taxon>Dorcoceras</taxon>
    </lineage>
</organism>
<dbReference type="Proteomes" id="UP000250235">
    <property type="component" value="Unassembled WGS sequence"/>
</dbReference>
<gene>
    <name evidence="1" type="ORF">F511_46832</name>
</gene>
<evidence type="ECO:0000313" key="2">
    <source>
        <dbReference type="Proteomes" id="UP000250235"/>
    </source>
</evidence>
<dbReference type="EMBL" id="KV149554">
    <property type="protein sequence ID" value="KZT76143.1"/>
    <property type="molecule type" value="Genomic_DNA"/>
</dbReference>
<sequence>MRPPLAQTLRSVAPLVARRSLLGGRCSMHGGALLEEGLREEAAGRAIEEAQHAQMVARLCVLIGDVRAAAARNFSSWWRRRRPVGAPAKLRRCRDG</sequence>
<keyword evidence="2" id="KW-1185">Reference proteome</keyword>